<organism evidence="1">
    <name type="scientific">Bacteroides intestinalis</name>
    <dbReference type="NCBI Taxonomy" id="329854"/>
    <lineage>
        <taxon>Bacteria</taxon>
        <taxon>Pseudomonadati</taxon>
        <taxon>Bacteroidota</taxon>
        <taxon>Bacteroidia</taxon>
        <taxon>Bacteroidales</taxon>
        <taxon>Bacteroidaceae</taxon>
        <taxon>Bacteroides</taxon>
    </lineage>
</organism>
<name>A0A139LSB9_9BACE</name>
<proteinExistence type="predicted"/>
<dbReference type="PATRIC" id="fig|329854.7.peg.847"/>
<evidence type="ECO:0000313" key="2">
    <source>
        <dbReference type="Proteomes" id="UP000070319"/>
    </source>
</evidence>
<dbReference type="AlphaFoldDB" id="A0A139LSB9"/>
<sequence length="92" mass="10909">MRMFSFGNRSHSLSEKMFAVGYRFMKVERENGLHYSAHKLMWKILLKCIDKHKIQLFVTTHNLECLQNLEAVMLNNEKFQSLANIYNIAKTK</sequence>
<dbReference type="Proteomes" id="UP000070319">
    <property type="component" value="Unassembled WGS sequence"/>
</dbReference>
<evidence type="ECO:0000313" key="1">
    <source>
        <dbReference type="EMBL" id="KXT54310.1"/>
    </source>
</evidence>
<dbReference type="EMBL" id="LTDF01000045">
    <property type="protein sequence ID" value="KXT54310.1"/>
    <property type="molecule type" value="Genomic_DNA"/>
</dbReference>
<evidence type="ECO:0008006" key="3">
    <source>
        <dbReference type="Google" id="ProtNLM"/>
    </source>
</evidence>
<gene>
    <name evidence="1" type="ORF">HMPREF2531_00843</name>
</gene>
<protein>
    <recommendedName>
        <fullName evidence="3">ATP-binding protein</fullName>
    </recommendedName>
</protein>
<comment type="caution">
    <text evidence="1">The sequence shown here is derived from an EMBL/GenBank/DDBJ whole genome shotgun (WGS) entry which is preliminary data.</text>
</comment>
<reference evidence="1 2" key="1">
    <citation type="submission" date="2016-02" db="EMBL/GenBank/DDBJ databases">
        <authorList>
            <person name="Wen L."/>
            <person name="He K."/>
            <person name="Yang H."/>
        </authorList>
    </citation>
    <scope>NUCLEOTIDE SEQUENCE [LARGE SCALE GENOMIC DNA]</scope>
    <source>
        <strain evidence="1 2">KLE1704</strain>
    </source>
</reference>
<accession>A0A139LSB9</accession>